<dbReference type="Proteomes" id="UP000095558">
    <property type="component" value="Unassembled WGS sequence"/>
</dbReference>
<accession>A0A174DL24</accession>
<proteinExistence type="predicted"/>
<protein>
    <submittedName>
        <fullName evidence="2">Uncharacterized protein</fullName>
    </submittedName>
</protein>
<dbReference type="RefSeq" id="WP_055276511.1">
    <property type="nucleotide sequence ID" value="NZ_CYZV01000018.1"/>
</dbReference>
<gene>
    <name evidence="2" type="ORF">ERS852470_01847</name>
</gene>
<dbReference type="AlphaFoldDB" id="A0A174DL24"/>
<evidence type="ECO:0000313" key="3">
    <source>
        <dbReference type="Proteomes" id="UP000095558"/>
    </source>
</evidence>
<reference evidence="2 3" key="1">
    <citation type="submission" date="2015-09" db="EMBL/GenBank/DDBJ databases">
        <authorList>
            <consortium name="Pathogen Informatics"/>
        </authorList>
    </citation>
    <scope>NUCLEOTIDE SEQUENCE [LARGE SCALE GENOMIC DNA]</scope>
    <source>
        <strain evidence="2 3">2789STDY5834855</strain>
    </source>
</reference>
<feature type="transmembrane region" description="Helical" evidence="1">
    <location>
        <begin position="99"/>
        <end position="118"/>
    </location>
</feature>
<feature type="transmembrane region" description="Helical" evidence="1">
    <location>
        <begin position="124"/>
        <end position="143"/>
    </location>
</feature>
<feature type="transmembrane region" description="Helical" evidence="1">
    <location>
        <begin position="12"/>
        <end position="32"/>
    </location>
</feature>
<evidence type="ECO:0000313" key="2">
    <source>
        <dbReference type="EMBL" id="CUO25897.1"/>
    </source>
</evidence>
<sequence length="153" mass="17338">MRESIEMPKGTFYTIVAICAAIIMMTSMEMLIKAKDMDLFNMWLSTSNLGEDALSQTTKELFSTYLNVCISTFFIRVITPMAVAIHCYLTFTKLRVTKLFVAIWIVIIIGAFALTFLGEQFYSIFFIGSAIGYLALIFAMIYLGKCIRNVRSI</sequence>
<evidence type="ECO:0000256" key="1">
    <source>
        <dbReference type="SAM" id="Phobius"/>
    </source>
</evidence>
<dbReference type="EMBL" id="CYZV01000018">
    <property type="protein sequence ID" value="CUO25897.1"/>
    <property type="molecule type" value="Genomic_DNA"/>
</dbReference>
<name>A0A174DL24_9CLOT</name>
<keyword evidence="1" id="KW-1133">Transmembrane helix</keyword>
<keyword evidence="1" id="KW-0812">Transmembrane</keyword>
<keyword evidence="1" id="KW-0472">Membrane</keyword>
<feature type="transmembrane region" description="Helical" evidence="1">
    <location>
        <begin position="65"/>
        <end position="87"/>
    </location>
</feature>
<dbReference type="OrthoDB" id="1909538at2"/>
<organism evidence="2 3">
    <name type="scientific">Clostridium disporicum</name>
    <dbReference type="NCBI Taxonomy" id="84024"/>
    <lineage>
        <taxon>Bacteria</taxon>
        <taxon>Bacillati</taxon>
        <taxon>Bacillota</taxon>
        <taxon>Clostridia</taxon>
        <taxon>Eubacteriales</taxon>
        <taxon>Clostridiaceae</taxon>
        <taxon>Clostridium</taxon>
    </lineage>
</organism>